<sequence>MIDDLHLAAELPALRPPPTARLVLLTRQPPTPAILRWAGDVPVEVGPGRLALSKQRTIRLLHQRHGIAEPEATHVHQLTAGWPALVLLAGAALADSRVGPDQLAMPGNPIAEYVGTEVLAPLSAVARRLVTDCARIEAISPAMARELGHRDAGRTLAWLARLGLVVPAAPDHQWYRLVPLLAAVVRAQYPARPRVLRAAADWHVRHGRSAEALRLHLAAEDPDSCAALLSGSGSALLAGGAAVDVAAAIRSLPAGHRDERLTLLLGEALAITGDTAAAVDTYATLDDGCEELPAGLAWRYGAALYYAGTSGDALAVLRRGRLTGADSADEAQLLAWTAAAHWLAGDAAASRAAAHRAHGTAEATGDPRARSAAYVALALVANLDGDQAALHTHYERALALAETAGDVVQAIRIRTNLAVALEREARYADALAVLTPAVTAADRIGHTAILALGLGNQASLLSQLGRLDEAVATYERCVAAYQKIGSRKVSYPLSGLGILYRLRGRTSQALAAFEEAARTAAEDENRLGLIPALAGLARTLAAEDPARATGHAARALELATGPLLCPAQLAHGWVALAAGDLATAVDWAQNAAAAARAHRDAGGLAEALELRGAASTDPREARQAYCEALAIHSDAGAEVYADLVRVALGRLPGAAADEQSQARLAAGRLTELHVVVPDADGPVVQIQVMGQFRVLVDGEPVPAASWQSRKARDLLRILITRRGRPTSREELTELLWEPTPDEADKVGHRLAALLSILRGVLDPGRRAATDHFITADATNLALNLDRLVIDVEAFLDDARHGLRLHARGASDQAAPLLRAAEAGYAEVFAGDPYDTWLHALREEARAVYLHVTRVLAELSRRAGDCDDAVRYLLRILSHDPYDEQSHRDLVTVHLDAGRYGEARRGYDRYAAAMAELGLPAPTASARWGAVLARNSIVAVSGHSLTE</sequence>
<evidence type="ECO:0000259" key="1">
    <source>
        <dbReference type="SMART" id="SM01043"/>
    </source>
</evidence>
<dbReference type="InterPro" id="IPR059106">
    <property type="entry name" value="WHD_MalT"/>
</dbReference>
<accession>A0A8J3JL01</accession>
<keyword evidence="3" id="KW-1185">Reference proteome</keyword>
<dbReference type="PANTHER" id="PTHR35807">
    <property type="entry name" value="TRANSCRIPTIONAL REGULATOR REDD-RELATED"/>
    <property type="match status" value="1"/>
</dbReference>
<dbReference type="AlphaFoldDB" id="A0A8J3JL01"/>
<dbReference type="Proteomes" id="UP000601223">
    <property type="component" value="Unassembled WGS sequence"/>
</dbReference>
<dbReference type="RefSeq" id="WP_203744839.1">
    <property type="nucleotide sequence ID" value="NZ_BONF01000011.1"/>
</dbReference>
<dbReference type="InterPro" id="IPR051677">
    <property type="entry name" value="AfsR-DnrI-RedD_regulator"/>
</dbReference>
<dbReference type="Gene3D" id="1.10.10.10">
    <property type="entry name" value="Winged helix-like DNA-binding domain superfamily/Winged helix DNA-binding domain"/>
    <property type="match status" value="1"/>
</dbReference>
<gene>
    <name evidence="2" type="ORF">Cba03nite_21840</name>
</gene>
<evidence type="ECO:0000313" key="2">
    <source>
        <dbReference type="EMBL" id="GIF80835.1"/>
    </source>
</evidence>
<dbReference type="Pfam" id="PF13424">
    <property type="entry name" value="TPR_12"/>
    <property type="match status" value="1"/>
</dbReference>
<evidence type="ECO:0000313" key="3">
    <source>
        <dbReference type="Proteomes" id="UP000601223"/>
    </source>
</evidence>
<dbReference type="InterPro" id="IPR019734">
    <property type="entry name" value="TPR_rpt"/>
</dbReference>
<proteinExistence type="predicted"/>
<dbReference type="PANTHER" id="PTHR35807:SF2">
    <property type="entry name" value="TRANSCRIPTIONAL ACTIVATOR DOMAIN"/>
    <property type="match status" value="1"/>
</dbReference>
<dbReference type="EMBL" id="BONF01000011">
    <property type="protein sequence ID" value="GIF80835.1"/>
    <property type="molecule type" value="Genomic_DNA"/>
</dbReference>
<dbReference type="SMART" id="SM01043">
    <property type="entry name" value="BTAD"/>
    <property type="match status" value="1"/>
</dbReference>
<reference evidence="2 3" key="1">
    <citation type="submission" date="2021-01" db="EMBL/GenBank/DDBJ databases">
        <title>Whole genome shotgun sequence of Catellatospora bangladeshensis NBRC 107357.</title>
        <authorList>
            <person name="Komaki H."/>
            <person name="Tamura T."/>
        </authorList>
    </citation>
    <scope>NUCLEOTIDE SEQUENCE [LARGE SCALE GENOMIC DNA]</scope>
    <source>
        <strain evidence="2 3">NBRC 107357</strain>
    </source>
</reference>
<comment type="caution">
    <text evidence="2">The sequence shown here is derived from an EMBL/GenBank/DDBJ whole genome shotgun (WGS) entry which is preliminary data.</text>
</comment>
<dbReference type="InterPro" id="IPR036388">
    <property type="entry name" value="WH-like_DNA-bd_sf"/>
</dbReference>
<name>A0A8J3JL01_9ACTN</name>
<feature type="domain" description="Bacterial transcriptional activator" evidence="1">
    <location>
        <begin position="789"/>
        <end position="931"/>
    </location>
</feature>
<dbReference type="Gene3D" id="1.25.40.10">
    <property type="entry name" value="Tetratricopeptide repeat domain"/>
    <property type="match status" value="3"/>
</dbReference>
<dbReference type="SUPFAM" id="SSF46894">
    <property type="entry name" value="C-terminal effector domain of the bipartite response regulators"/>
    <property type="match status" value="1"/>
</dbReference>
<dbReference type="SMART" id="SM00028">
    <property type="entry name" value="TPR"/>
    <property type="match status" value="4"/>
</dbReference>
<dbReference type="Pfam" id="PF25873">
    <property type="entry name" value="WHD_MalT"/>
    <property type="match status" value="1"/>
</dbReference>
<dbReference type="SUPFAM" id="SSF48452">
    <property type="entry name" value="TPR-like"/>
    <property type="match status" value="3"/>
</dbReference>
<dbReference type="InterPro" id="IPR005158">
    <property type="entry name" value="BTAD"/>
</dbReference>
<dbReference type="GO" id="GO:0003677">
    <property type="term" value="F:DNA binding"/>
    <property type="evidence" value="ECO:0007669"/>
    <property type="project" value="InterPro"/>
</dbReference>
<dbReference type="Pfam" id="PF03704">
    <property type="entry name" value="BTAD"/>
    <property type="match status" value="1"/>
</dbReference>
<dbReference type="GO" id="GO:0006355">
    <property type="term" value="P:regulation of DNA-templated transcription"/>
    <property type="evidence" value="ECO:0007669"/>
    <property type="project" value="InterPro"/>
</dbReference>
<protein>
    <recommendedName>
        <fullName evidence="1">Bacterial transcriptional activator domain-containing protein</fullName>
    </recommendedName>
</protein>
<dbReference type="InterPro" id="IPR011990">
    <property type="entry name" value="TPR-like_helical_dom_sf"/>
</dbReference>
<organism evidence="2 3">
    <name type="scientific">Catellatospora bangladeshensis</name>
    <dbReference type="NCBI Taxonomy" id="310355"/>
    <lineage>
        <taxon>Bacteria</taxon>
        <taxon>Bacillati</taxon>
        <taxon>Actinomycetota</taxon>
        <taxon>Actinomycetes</taxon>
        <taxon>Micromonosporales</taxon>
        <taxon>Micromonosporaceae</taxon>
        <taxon>Catellatospora</taxon>
    </lineage>
</organism>
<dbReference type="InterPro" id="IPR016032">
    <property type="entry name" value="Sig_transdc_resp-reg_C-effctor"/>
</dbReference>